<reference evidence="2" key="1">
    <citation type="submission" date="2020-10" db="EMBL/GenBank/DDBJ databases">
        <title>Mucilaginibacter mali sp. nov., isolated from rhizosphere soil of apple orchard.</title>
        <authorList>
            <person name="Lee J.-S."/>
            <person name="Kim H.S."/>
            <person name="Kim J.-S."/>
        </authorList>
    </citation>
    <scope>NUCLEOTIDE SEQUENCE</scope>
    <source>
        <strain evidence="2">KCTC 22746</strain>
    </source>
</reference>
<gene>
    <name evidence="2" type="ORF">IRJ16_07880</name>
</gene>
<evidence type="ECO:0000313" key="3">
    <source>
        <dbReference type="Proteomes" id="UP000622475"/>
    </source>
</evidence>
<evidence type="ECO:0000256" key="1">
    <source>
        <dbReference type="SAM" id="SignalP"/>
    </source>
</evidence>
<accession>A0A929L0A4</accession>
<dbReference type="RefSeq" id="WP_194111010.1">
    <property type="nucleotide sequence ID" value="NZ_JADFFL010000003.1"/>
</dbReference>
<keyword evidence="1" id="KW-0732">Signal</keyword>
<feature type="chain" id="PRO_5037552953" evidence="1">
    <location>
        <begin position="20"/>
        <end position="170"/>
    </location>
</feature>
<dbReference type="AlphaFoldDB" id="A0A929L0A4"/>
<dbReference type="EMBL" id="JADFFL010000003">
    <property type="protein sequence ID" value="MBE9661800.1"/>
    <property type="molecule type" value="Genomic_DNA"/>
</dbReference>
<name>A0A929L0A4_9SPHI</name>
<feature type="signal peptide" evidence="1">
    <location>
        <begin position="1"/>
        <end position="19"/>
    </location>
</feature>
<sequence length="170" mass="19524">MKRYTFTIIFFICALTASAQQGWTERSRLLPDQLRNIATGILVYHSPSPVYPEPNLDATTPYGKYVWKHSTYAMAQTEDLEVVAAGSYIWIKDKGWMPNMKLSKDEFADEFDCKDAMLKKGRIFTFKKNYRFGDAIYGGDALWFVIAKDKQGKLYKGYGLVETEGELRSK</sequence>
<keyword evidence="3" id="KW-1185">Reference proteome</keyword>
<organism evidence="2 3">
    <name type="scientific">Mucilaginibacter myungsuensis</name>
    <dbReference type="NCBI Taxonomy" id="649104"/>
    <lineage>
        <taxon>Bacteria</taxon>
        <taxon>Pseudomonadati</taxon>
        <taxon>Bacteroidota</taxon>
        <taxon>Sphingobacteriia</taxon>
        <taxon>Sphingobacteriales</taxon>
        <taxon>Sphingobacteriaceae</taxon>
        <taxon>Mucilaginibacter</taxon>
    </lineage>
</organism>
<protein>
    <submittedName>
        <fullName evidence="2">Uncharacterized protein</fullName>
    </submittedName>
</protein>
<evidence type="ECO:0000313" key="2">
    <source>
        <dbReference type="EMBL" id="MBE9661800.1"/>
    </source>
</evidence>
<comment type="caution">
    <text evidence="2">The sequence shown here is derived from an EMBL/GenBank/DDBJ whole genome shotgun (WGS) entry which is preliminary data.</text>
</comment>
<proteinExistence type="predicted"/>
<dbReference type="Proteomes" id="UP000622475">
    <property type="component" value="Unassembled WGS sequence"/>
</dbReference>